<evidence type="ECO:0000256" key="10">
    <source>
        <dbReference type="ARBA" id="ARBA00022801"/>
    </source>
</evidence>
<evidence type="ECO:0000256" key="5">
    <source>
        <dbReference type="ARBA" id="ARBA00005520"/>
    </source>
</evidence>
<feature type="site" description="Essential for catalytic activity" evidence="20">
    <location>
        <position position="181"/>
    </location>
</feature>
<feature type="binding site" evidence="19">
    <location>
        <position position="373"/>
    </location>
    <ligand>
        <name>GTP</name>
        <dbReference type="ChEBI" id="CHEBI:37565"/>
    </ligand>
</feature>
<evidence type="ECO:0000256" key="16">
    <source>
        <dbReference type="ARBA" id="ARBA00043932"/>
    </source>
</evidence>
<evidence type="ECO:0000256" key="2">
    <source>
        <dbReference type="ARBA" id="ARBA00002284"/>
    </source>
</evidence>
<comment type="cofactor">
    <cofactor evidence="19">
        <name>Zn(2+)</name>
        <dbReference type="ChEBI" id="CHEBI:29105"/>
    </cofactor>
    <text evidence="19">Binds 1 zinc ion per subunit.</text>
</comment>
<dbReference type="NCBIfam" id="NF001591">
    <property type="entry name" value="PRK00393.1"/>
    <property type="match status" value="1"/>
</dbReference>
<evidence type="ECO:0000256" key="15">
    <source>
        <dbReference type="ARBA" id="ARBA00023239"/>
    </source>
</evidence>
<sequence length="433" mass="45015">MSMSAQSLVNGAAGESVEGLSSIEDALEALRAGRPVLVLDDADRENEGDVVLAAATADAAWVAWTVRHSSGYLCAPMTQERADALGLPAMVQHNQDPHGTAYAVTVDAAVGVSTGISAADRALTARLLADPKAGPQDFTRPGHVVPLRARPGGVLVRGGHTEAAVDLCRLAGLPEVGVIGELVHDSGEMMRAEAVLALGREHRLAVITIEDLVAYRQVHDRVRPGSRTVLPTAHGTFDMVGYLDVLTGAEHVALIAPGAGGVGVDAQGVSTVRVHSECLTGDAFGSRRCDCGPQLEASMARIARDGGVVVYLRGHEGRGVGLLSKLEAYALQDEGEDTVDAQTRLGLPIDAREYGAAAAVLADVGVDRVRLLTGNPAKVSALRQAGFDVVESVSVATPVTSENVRYLETKARRMGHDVMGIPEGATSGAGKDM</sequence>
<feature type="domain" description="GTP cyclohydrolase II" evidence="21">
    <location>
        <begin position="228"/>
        <end position="393"/>
    </location>
</feature>
<feature type="binding site" evidence="19">
    <location>
        <position position="289"/>
    </location>
    <ligand>
        <name>Zn(2+)</name>
        <dbReference type="ChEBI" id="CHEBI:29105"/>
        <note>catalytic</note>
    </ligand>
</feature>
<dbReference type="KEGG" id="dco:SAMEA4475696_1279"/>
<dbReference type="GO" id="GO:0009231">
    <property type="term" value="P:riboflavin biosynthetic process"/>
    <property type="evidence" value="ECO:0007669"/>
    <property type="project" value="UniProtKB-UniRule"/>
</dbReference>
<feature type="active site" description="Nucleophile" evidence="19">
    <location>
        <position position="352"/>
    </location>
</feature>
<evidence type="ECO:0000256" key="20">
    <source>
        <dbReference type="HAMAP-Rule" id="MF_00180"/>
    </source>
</evidence>
<dbReference type="NCBIfam" id="TIGR00506">
    <property type="entry name" value="ribB"/>
    <property type="match status" value="1"/>
</dbReference>
<comment type="catalytic activity">
    <reaction evidence="17 19">
        <text>GTP + 4 H2O = 2,5-diamino-6-hydroxy-4-(5-phosphoribosylamino)-pyrimidine + formate + 2 phosphate + 3 H(+)</text>
        <dbReference type="Rhea" id="RHEA:23704"/>
        <dbReference type="ChEBI" id="CHEBI:15377"/>
        <dbReference type="ChEBI" id="CHEBI:15378"/>
        <dbReference type="ChEBI" id="CHEBI:15740"/>
        <dbReference type="ChEBI" id="CHEBI:37565"/>
        <dbReference type="ChEBI" id="CHEBI:43474"/>
        <dbReference type="ChEBI" id="CHEBI:58614"/>
        <dbReference type="EC" id="3.5.4.25"/>
    </reaction>
</comment>
<dbReference type="GO" id="GO:0008270">
    <property type="term" value="F:zinc ion binding"/>
    <property type="evidence" value="ECO:0007669"/>
    <property type="project" value="UniProtKB-UniRule"/>
</dbReference>
<dbReference type="InterPro" id="IPR036144">
    <property type="entry name" value="RibA-like_sf"/>
</dbReference>
<dbReference type="UniPathway" id="UPA00275">
    <property type="reaction ID" value="UER00399"/>
</dbReference>
<feature type="binding site" evidence="19">
    <location>
        <position position="294"/>
    </location>
    <ligand>
        <name>GTP</name>
        <dbReference type="ChEBI" id="CHEBI:37565"/>
    </ligand>
</feature>
<dbReference type="PANTHER" id="PTHR21327:SF18">
    <property type="entry name" value="3,4-DIHYDROXY-2-BUTANONE 4-PHOSPHATE SYNTHASE"/>
    <property type="match status" value="1"/>
</dbReference>
<evidence type="ECO:0000259" key="21">
    <source>
        <dbReference type="Pfam" id="PF00925"/>
    </source>
</evidence>
<comment type="pathway">
    <text evidence="3 19">Cofactor biosynthesis; riboflavin biosynthesis; 5-amino-6-(D-ribitylamino)uracil from GTP: step 1/4.</text>
</comment>
<feature type="binding site" evidence="19">
    <location>
        <begin position="273"/>
        <end position="277"/>
    </location>
    <ligand>
        <name>GTP</name>
        <dbReference type="ChEBI" id="CHEBI:37565"/>
    </ligand>
</feature>
<comment type="similarity">
    <text evidence="19">Belongs to the GTP cyclohydrolase II family.</text>
</comment>
<keyword evidence="23" id="KW-1185">Reference proteome</keyword>
<feature type="binding site" evidence="20">
    <location>
        <position position="45"/>
    </location>
    <ligand>
        <name>Mg(2+)</name>
        <dbReference type="ChEBI" id="CHEBI:18420"/>
        <label>1</label>
    </ligand>
</feature>
<comment type="pathway">
    <text evidence="4 20">Cofactor biosynthesis; riboflavin biosynthesis; 2-hydroxy-3-oxobutyl phosphate from D-ribulose 5-phosphate: step 1/1.</text>
</comment>
<dbReference type="CDD" id="cd00641">
    <property type="entry name" value="GTP_cyclohydro2"/>
    <property type="match status" value="1"/>
</dbReference>
<evidence type="ECO:0000256" key="19">
    <source>
        <dbReference type="HAMAP-Rule" id="MF_00179"/>
    </source>
</evidence>
<comment type="catalytic activity">
    <reaction evidence="1 20">
        <text>D-ribulose 5-phosphate = (2S)-2-hydroxy-3-oxobutyl phosphate + formate + H(+)</text>
        <dbReference type="Rhea" id="RHEA:18457"/>
        <dbReference type="ChEBI" id="CHEBI:15378"/>
        <dbReference type="ChEBI" id="CHEBI:15740"/>
        <dbReference type="ChEBI" id="CHEBI:58121"/>
        <dbReference type="ChEBI" id="CHEBI:58830"/>
        <dbReference type="EC" id="4.1.99.12"/>
    </reaction>
</comment>
<comment type="similarity">
    <text evidence="18 20">Belongs to the DHBP synthase family.</text>
</comment>
<feature type="site" description="Essential for catalytic activity" evidence="20">
    <location>
        <position position="143"/>
    </location>
</feature>
<evidence type="ECO:0000313" key="23">
    <source>
        <dbReference type="Proteomes" id="UP000242637"/>
    </source>
</evidence>
<evidence type="ECO:0000256" key="12">
    <source>
        <dbReference type="ARBA" id="ARBA00022842"/>
    </source>
</evidence>
<feature type="binding site" evidence="19">
    <location>
        <position position="338"/>
    </location>
    <ligand>
        <name>GTP</name>
        <dbReference type="ChEBI" id="CHEBI:37565"/>
    </ligand>
</feature>
<dbReference type="Gene3D" id="3.40.50.10990">
    <property type="entry name" value="GTP cyclohydrolase II"/>
    <property type="match status" value="1"/>
</dbReference>
<dbReference type="EC" id="3.5.4.25" evidence="19"/>
<feature type="binding site" evidence="20">
    <location>
        <begin position="44"/>
        <end position="45"/>
    </location>
    <ligand>
        <name>D-ribulose 5-phosphate</name>
        <dbReference type="ChEBI" id="CHEBI:58121"/>
    </ligand>
</feature>
<accession>A0A239VGZ3</accession>
<feature type="binding site" evidence="20">
    <location>
        <begin position="157"/>
        <end position="161"/>
    </location>
    <ligand>
        <name>D-ribulose 5-phosphate</name>
        <dbReference type="ChEBI" id="CHEBI:58121"/>
    </ligand>
</feature>
<comment type="similarity">
    <text evidence="5">In the N-terminal section; belongs to the DHBP synthase family.</text>
</comment>
<comment type="function">
    <text evidence="16 19">Catalyzes the conversion of GTP to 2,5-diamino-6-ribosylamino-4(3H)-pyrimidinone 5'-phosphate (DARP), formate and pyrophosphate.</text>
</comment>
<protein>
    <recommendedName>
        <fullName evidence="19 20">Multifunctional fusion protein</fullName>
    </recommendedName>
    <domain>
        <recommendedName>
            <fullName evidence="19">GTP cyclohydrolase-2</fullName>
            <ecNumber evidence="19">3.5.4.25</ecNumber>
        </recommendedName>
        <alternativeName>
            <fullName evidence="19">GTP cyclohydrolase II</fullName>
        </alternativeName>
    </domain>
    <domain>
        <recommendedName>
            <fullName evidence="20">3,4-dihydroxy-2-butanone 4-phosphate synthase</fullName>
            <shortName evidence="20">DHBP synthase</shortName>
            <ecNumber evidence="20">4.1.99.12</ecNumber>
        </recommendedName>
    </domain>
</protein>
<evidence type="ECO:0000256" key="3">
    <source>
        <dbReference type="ARBA" id="ARBA00004853"/>
    </source>
</evidence>
<feature type="binding site" evidence="19">
    <location>
        <position position="291"/>
    </location>
    <ligand>
        <name>Zn(2+)</name>
        <dbReference type="ChEBI" id="CHEBI:29105"/>
        <note>catalytic</note>
    </ligand>
</feature>
<dbReference type="GO" id="GO:0005829">
    <property type="term" value="C:cytosol"/>
    <property type="evidence" value="ECO:0007669"/>
    <property type="project" value="TreeGrafter"/>
</dbReference>
<dbReference type="Pfam" id="PF00925">
    <property type="entry name" value="GTP_cyclohydro2"/>
    <property type="match status" value="1"/>
</dbReference>
<dbReference type="HAMAP" id="MF_00179">
    <property type="entry name" value="RibA"/>
    <property type="match status" value="1"/>
</dbReference>
<reference evidence="22 23" key="1">
    <citation type="submission" date="2017-06" db="EMBL/GenBank/DDBJ databases">
        <authorList>
            <consortium name="Pathogen Informatics"/>
        </authorList>
    </citation>
    <scope>NUCLEOTIDE SEQUENCE [LARGE SCALE GENOMIC DNA]</scope>
    <source>
        <strain evidence="22 23">NCTC13039</strain>
    </source>
</reference>
<keyword evidence="14 20" id="KW-0464">Manganese</keyword>
<feature type="binding site" evidence="20">
    <location>
        <position position="160"/>
    </location>
    <ligand>
        <name>Mg(2+)</name>
        <dbReference type="ChEBI" id="CHEBI:18420"/>
        <label>2</label>
    </ligand>
</feature>
<evidence type="ECO:0000256" key="6">
    <source>
        <dbReference type="ARBA" id="ARBA00011738"/>
    </source>
</evidence>
<dbReference type="STRING" id="1121387.GCA_000429885_02032"/>
<dbReference type="Pfam" id="PF00926">
    <property type="entry name" value="DHBP_synthase"/>
    <property type="match status" value="1"/>
</dbReference>
<dbReference type="EMBL" id="LT906453">
    <property type="protein sequence ID" value="SNV21571.1"/>
    <property type="molecule type" value="Genomic_DNA"/>
</dbReference>
<dbReference type="SUPFAM" id="SSF55821">
    <property type="entry name" value="YrdC/RibB"/>
    <property type="match status" value="1"/>
</dbReference>
<evidence type="ECO:0000256" key="4">
    <source>
        <dbReference type="ARBA" id="ARBA00004904"/>
    </source>
</evidence>
<feature type="binding site" evidence="20">
    <location>
        <position position="49"/>
    </location>
    <ligand>
        <name>D-ribulose 5-phosphate</name>
        <dbReference type="ChEBI" id="CHEBI:58121"/>
    </ligand>
</feature>
<gene>
    <name evidence="22" type="primary">ribBA</name>
    <name evidence="19" type="synonym">ribA</name>
    <name evidence="20" type="synonym">ribB</name>
    <name evidence="22" type="ORF">SAMEA4475696_01279</name>
</gene>
<dbReference type="HAMAP" id="MF_00180">
    <property type="entry name" value="RibB"/>
    <property type="match status" value="1"/>
</dbReference>
<evidence type="ECO:0000256" key="8">
    <source>
        <dbReference type="ARBA" id="ARBA00022723"/>
    </source>
</evidence>
<feature type="binding site" evidence="20">
    <location>
        <position position="45"/>
    </location>
    <ligand>
        <name>Mg(2+)</name>
        <dbReference type="ChEBI" id="CHEBI:18420"/>
        <label>2</label>
    </ligand>
</feature>
<evidence type="ECO:0000256" key="9">
    <source>
        <dbReference type="ARBA" id="ARBA00022741"/>
    </source>
</evidence>
<dbReference type="EC" id="4.1.99.12" evidence="20"/>
<evidence type="ECO:0000256" key="1">
    <source>
        <dbReference type="ARBA" id="ARBA00000141"/>
    </source>
</evidence>
<dbReference type="GO" id="GO:0000287">
    <property type="term" value="F:magnesium ion binding"/>
    <property type="evidence" value="ECO:0007669"/>
    <property type="project" value="UniProtKB-UniRule"/>
</dbReference>
<dbReference type="FunFam" id="3.40.50.10990:FF:000001">
    <property type="entry name" value="Riboflavin biosynthesis protein RibBA"/>
    <property type="match status" value="1"/>
</dbReference>
<organism evidence="22 23">
    <name type="scientific">Dermatophilus congolensis</name>
    <dbReference type="NCBI Taxonomy" id="1863"/>
    <lineage>
        <taxon>Bacteria</taxon>
        <taxon>Bacillati</taxon>
        <taxon>Actinomycetota</taxon>
        <taxon>Actinomycetes</taxon>
        <taxon>Micrococcales</taxon>
        <taxon>Dermatophilaceae</taxon>
        <taxon>Dermatophilus</taxon>
    </lineage>
</organism>
<evidence type="ECO:0000256" key="17">
    <source>
        <dbReference type="ARBA" id="ARBA00049295"/>
    </source>
</evidence>
<keyword evidence="10 19" id="KW-0378">Hydrolase</keyword>
<dbReference type="InterPro" id="IPR000422">
    <property type="entry name" value="DHBP_synthase_RibB"/>
</dbReference>
<dbReference type="PANTHER" id="PTHR21327">
    <property type="entry name" value="GTP CYCLOHYDROLASE II-RELATED"/>
    <property type="match status" value="1"/>
</dbReference>
<evidence type="ECO:0000256" key="14">
    <source>
        <dbReference type="ARBA" id="ARBA00023211"/>
    </source>
</evidence>
<evidence type="ECO:0000256" key="13">
    <source>
        <dbReference type="ARBA" id="ARBA00023134"/>
    </source>
</evidence>
<keyword evidence="8 20" id="KW-0479">Metal-binding</keyword>
<dbReference type="GO" id="GO:0008686">
    <property type="term" value="F:3,4-dihydroxy-2-butanone-4-phosphate synthase activity"/>
    <property type="evidence" value="ECO:0007669"/>
    <property type="project" value="UniProtKB-UniRule"/>
</dbReference>
<dbReference type="GO" id="GO:0030145">
    <property type="term" value="F:manganese ion binding"/>
    <property type="evidence" value="ECO:0007669"/>
    <property type="project" value="UniProtKB-UniRule"/>
</dbReference>
<dbReference type="InterPro" id="IPR000926">
    <property type="entry name" value="RibA"/>
</dbReference>
<evidence type="ECO:0000256" key="7">
    <source>
        <dbReference type="ARBA" id="ARBA00022619"/>
    </source>
</evidence>
<evidence type="ECO:0000313" key="22">
    <source>
        <dbReference type="EMBL" id="SNV21571.1"/>
    </source>
</evidence>
<dbReference type="PIRSF" id="PIRSF001259">
    <property type="entry name" value="RibA"/>
    <property type="match status" value="1"/>
</dbReference>
<comment type="subunit">
    <text evidence="6 20">Homodimer.</text>
</comment>
<keyword evidence="7 20" id="KW-0686">Riboflavin biosynthesis</keyword>
<feature type="binding site" evidence="19">
    <location>
        <position position="378"/>
    </location>
    <ligand>
        <name>GTP</name>
        <dbReference type="ChEBI" id="CHEBI:37565"/>
    </ligand>
</feature>
<feature type="binding site" evidence="19">
    <location>
        <position position="278"/>
    </location>
    <ligand>
        <name>Zn(2+)</name>
        <dbReference type="ChEBI" id="CHEBI:29105"/>
        <note>catalytic</note>
    </ligand>
</feature>
<keyword evidence="13 19" id="KW-0342">GTP-binding</keyword>
<evidence type="ECO:0000256" key="11">
    <source>
        <dbReference type="ARBA" id="ARBA00022833"/>
    </source>
</evidence>
<keyword evidence="11 19" id="KW-0862">Zinc</keyword>
<dbReference type="InterPro" id="IPR032677">
    <property type="entry name" value="GTP_cyclohydro_II"/>
</dbReference>
<dbReference type="Gene3D" id="3.90.870.10">
    <property type="entry name" value="DHBP synthase"/>
    <property type="match status" value="1"/>
</dbReference>
<keyword evidence="9 19" id="KW-0547">Nucleotide-binding</keyword>
<dbReference type="GO" id="GO:0005525">
    <property type="term" value="F:GTP binding"/>
    <property type="evidence" value="ECO:0007669"/>
    <property type="project" value="UniProtKB-KW"/>
</dbReference>
<dbReference type="InterPro" id="IPR017945">
    <property type="entry name" value="DHBP_synth_RibB-like_a/b_dom"/>
</dbReference>
<feature type="binding site" evidence="19">
    <location>
        <begin position="316"/>
        <end position="318"/>
    </location>
    <ligand>
        <name>GTP</name>
        <dbReference type="ChEBI" id="CHEBI:37565"/>
    </ligand>
</feature>
<feature type="active site" description="Proton acceptor" evidence="19">
    <location>
        <position position="350"/>
    </location>
</feature>
<comment type="cofactor">
    <cofactor evidence="20">
        <name>Mg(2+)</name>
        <dbReference type="ChEBI" id="CHEBI:18420"/>
    </cofactor>
    <cofactor evidence="20">
        <name>Mn(2+)</name>
        <dbReference type="ChEBI" id="CHEBI:29035"/>
    </cofactor>
    <text evidence="20">Binds 2 divalent metal cations per subunit. Magnesium or manganese.</text>
</comment>
<keyword evidence="12 20" id="KW-0460">Magnesium</keyword>
<dbReference type="GeneID" id="63459507"/>
<dbReference type="FunFam" id="3.90.870.10:FF:000002">
    <property type="entry name" value="3,4-dihydroxy-2-butanone 4-phosphate synthase"/>
    <property type="match status" value="1"/>
</dbReference>
<dbReference type="SUPFAM" id="SSF142695">
    <property type="entry name" value="RibA-like"/>
    <property type="match status" value="1"/>
</dbReference>
<evidence type="ECO:0000256" key="18">
    <source>
        <dbReference type="ARBA" id="ARBA00060730"/>
    </source>
</evidence>
<dbReference type="RefSeq" id="WP_407919588.1">
    <property type="nucleotide sequence ID" value="NZ_LT906453.1"/>
</dbReference>
<keyword evidence="15 20" id="KW-0456">Lyase</keyword>
<name>A0A239VGZ3_9MICO</name>
<dbReference type="Proteomes" id="UP000242637">
    <property type="component" value="Chromosome 1"/>
</dbReference>
<dbReference type="AlphaFoldDB" id="A0A239VGZ3"/>
<proteinExistence type="inferred from homology"/>
<dbReference type="GO" id="GO:0003935">
    <property type="term" value="F:GTP cyclohydrolase II activity"/>
    <property type="evidence" value="ECO:0007669"/>
    <property type="project" value="UniProtKB-UniRule"/>
</dbReference>
<comment type="function">
    <text evidence="2 20">Catalyzes the conversion of D-ribulose 5-phosphate to formate and 3,4-dihydroxy-2-butanone 4-phosphate.</text>
</comment>